<dbReference type="SUPFAM" id="SSF56935">
    <property type="entry name" value="Porins"/>
    <property type="match status" value="1"/>
</dbReference>
<keyword evidence="1" id="KW-0732">Signal</keyword>
<feature type="chain" id="PRO_5043278463" evidence="1">
    <location>
        <begin position="27"/>
        <end position="958"/>
    </location>
</feature>
<sequence length="958" mass="107419">MKHNIFNKRMSLALASMLVASGVASAQEMADTTKVNVAFGQVSKADLMGGVSEVNVEELLKKDYSANALNDLQSLISGYNGNVWGQGALVLVDGAPREASTVNATEVEKVTVLKGASAVVLYGAKAAKGVILITTKRGKVQPLSIAATVNTGIYTPKAYPEYLGAAEYMSLYNEAMTNDDPTQPLKYSKEQIYNTAIGTNPYRYPDMDFYSSDYLRKFNNRTDATMEVKGGSKFARYYANLGMTYNNSLVKFGEHKKDKDNSFRVRSNIDATITDWLGAYVNVGINISDNYRGRPEDYWSTATSVRPNWYSGLLPISMMDANNSALQQMIAGSKFHVLDGQYLLGGNNDNQSTFFGDALAAGYVKNHSRTFNFDVGVKADFDQWVKGLSFETAFSIDYWNNYSEAYKLDYAVYEPTWANVNGQDMIIDLKKYGKESSSTTEYIGAAKYYQNTTFRAQFDYKNTFGGVHNVNATLAGWGYSKSNSVDENHESSSGVKGSSYHRTTNANLALRAAYNYAQKYYAEFGGALVHSSKLAEGHRNALSPSGTLGWRIGQEKWFKDALPCFDDLKLNASYSVLNQDIDISDYYLYQGYYDVKGGWYTWNEGGGNGTNTTLSKRGSNYGLDFVKRKEWRVGLEGSLLNGTVSFDMNYFHQLTSGLLTAGTATIYPSWMNNDGSFITSLNYNEDLRQGFDFAVNFKKNIGKVKAQLGLTGMVFDSKVNKREEKNEYSYMNAQGQALDVMRGYVCEGFFTQEDVDHMKANLDKDDPNFVPNHTFGEIKAGDLKYKDINGDGKIDSNDQQVMGKYGWSATPFFYGVNITLNWKQFTLFIAGTGQMGAKAFKSNDWIYNQKKYTSVVRGRWTPETAETATYPRLTAKDNTNNFRNSNFWLYSTDCFNLNKVQLTYDMPKEWFENKVVKGMSVYVLGESLLTISKHRKYMETSYGSPQCRFYNLGLKMMF</sequence>
<dbReference type="AlphaFoldDB" id="A0AA90UJD6"/>
<proteinExistence type="predicted"/>
<feature type="signal peptide" evidence="1">
    <location>
        <begin position="1"/>
        <end position="26"/>
    </location>
</feature>
<dbReference type="InterPro" id="IPR037066">
    <property type="entry name" value="Plug_dom_sf"/>
</dbReference>
<organism evidence="3 4">
    <name type="scientific">Segatella copri</name>
    <dbReference type="NCBI Taxonomy" id="165179"/>
    <lineage>
        <taxon>Bacteria</taxon>
        <taxon>Pseudomonadati</taxon>
        <taxon>Bacteroidota</taxon>
        <taxon>Bacteroidia</taxon>
        <taxon>Bacteroidales</taxon>
        <taxon>Prevotellaceae</taxon>
        <taxon>Segatella</taxon>
    </lineage>
</organism>
<name>A0AA90UJD6_9BACT</name>
<evidence type="ECO:0000256" key="1">
    <source>
        <dbReference type="SAM" id="SignalP"/>
    </source>
</evidence>
<feature type="domain" description="TonB-dependent receptor plug" evidence="2">
    <location>
        <begin position="43"/>
        <end position="130"/>
    </location>
</feature>
<evidence type="ECO:0000313" key="3">
    <source>
        <dbReference type="EMBL" id="MQN79165.1"/>
    </source>
</evidence>
<reference evidence="4" key="1">
    <citation type="submission" date="2019-09" db="EMBL/GenBank/DDBJ databases">
        <title>Distinct polysaccharide growth profiles of human intestinal Prevotella copri isolates.</title>
        <authorList>
            <person name="Fehlner-Peach H."/>
            <person name="Magnabosco C."/>
            <person name="Raghavan V."/>
            <person name="Scher J.U."/>
            <person name="Tett A."/>
            <person name="Cox L.M."/>
            <person name="Gottsegen C."/>
            <person name="Watters A."/>
            <person name="Wiltshire- Gordon J.D."/>
            <person name="Segata N."/>
            <person name="Bonneau R."/>
            <person name="Littman D.R."/>
        </authorList>
    </citation>
    <scope>NUCLEOTIDE SEQUENCE [LARGE SCALE GENOMIC DNA]</scope>
    <source>
        <strain evidence="4">BU41712</strain>
    </source>
</reference>
<dbReference type="InterPro" id="IPR012910">
    <property type="entry name" value="Plug_dom"/>
</dbReference>
<evidence type="ECO:0000259" key="2">
    <source>
        <dbReference type="Pfam" id="PF07715"/>
    </source>
</evidence>
<dbReference type="Gene3D" id="2.170.130.10">
    <property type="entry name" value="TonB-dependent receptor, plug domain"/>
    <property type="match status" value="1"/>
</dbReference>
<dbReference type="NCBIfam" id="TIGR04056">
    <property type="entry name" value="OMP_RagA_SusC"/>
    <property type="match status" value="1"/>
</dbReference>
<dbReference type="Pfam" id="PF07715">
    <property type="entry name" value="Plug"/>
    <property type="match status" value="1"/>
</dbReference>
<dbReference type="RefSeq" id="WP_153093783.1">
    <property type="nucleotide sequence ID" value="NZ_VZBX01000059.1"/>
</dbReference>
<protein>
    <submittedName>
        <fullName evidence="3">SusC/RagA family TonB-linked outer membrane protein</fullName>
    </submittedName>
</protein>
<accession>A0AA90UJD6</accession>
<dbReference type="EMBL" id="VZBZ01000169">
    <property type="protein sequence ID" value="MQN79165.1"/>
    <property type="molecule type" value="Genomic_DNA"/>
</dbReference>
<gene>
    <name evidence="3" type="ORF">F7D71_15150</name>
</gene>
<comment type="caution">
    <text evidence="3">The sequence shown here is derived from an EMBL/GenBank/DDBJ whole genome shotgun (WGS) entry which is preliminary data.</text>
</comment>
<dbReference type="Proteomes" id="UP000423156">
    <property type="component" value="Unassembled WGS sequence"/>
</dbReference>
<dbReference type="InterPro" id="IPR023996">
    <property type="entry name" value="TonB-dep_OMP_SusC/RagA"/>
</dbReference>
<evidence type="ECO:0000313" key="4">
    <source>
        <dbReference type="Proteomes" id="UP000423156"/>
    </source>
</evidence>